<dbReference type="Proteomes" id="UP000000763">
    <property type="component" value="Chromosome 12"/>
</dbReference>
<proteinExistence type="predicted"/>
<accession>A0A0P0YA35</accession>
<reference evidence="3" key="6">
    <citation type="journal article" date="2008" name="Nucleic Acids Res.">
        <title>The rice annotation project database (RAP-DB): 2008 update.</title>
        <authorList>
            <consortium name="The rice annotation project (RAP)"/>
        </authorList>
    </citation>
    <scope>GENOME REANNOTATION</scope>
    <source>
        <strain evidence="3">cv. Nipponbare</strain>
    </source>
</reference>
<protein>
    <submittedName>
        <fullName evidence="1">Os12g0477050 protein</fullName>
    </submittedName>
</protein>
<dbReference type="AlphaFoldDB" id="A0A0P0YA35"/>
<reference evidence="1" key="3">
    <citation type="journal article" date="2006" name="Nucleic Acids Res.">
        <title>The Rice Annotation Project Database (RAP-DB): hub for Oryza sativa ssp. japonica genome information.</title>
        <authorList>
            <person name="Ohyanagi H."/>
            <person name="Tanaka T."/>
            <person name="Sakai H."/>
            <person name="Shigemoto Y."/>
            <person name="Yamaguchi K."/>
            <person name="Habara T."/>
            <person name="Fujii Y."/>
            <person name="Antonio B.A."/>
            <person name="Nagamura Y."/>
            <person name="Imanishi T."/>
            <person name="Ikeo K."/>
            <person name="Itoh T."/>
            <person name="Gojobori T."/>
            <person name="Sasaki T."/>
        </authorList>
    </citation>
    <scope>NUCLEOTIDE SEQUENCE</scope>
</reference>
<reference evidence="1" key="4">
    <citation type="journal article" date="2007" name="Genome Res.">
        <title>Curated Genome Annotation of Oryza sativa ssp. japonica and Comparative Genome Analysis with Arabidopsis thaliana.</title>
        <authorList>
            <consortium name="The Rice Annotation Project (RAP)"/>
            <person name="Itoh T."/>
            <person name="Tanaka T."/>
            <person name="Barrero R.A."/>
            <person name="Yamasaki C."/>
            <person name="Fujii Y."/>
            <person name="Hilton P.B."/>
            <person name="Antonio B.A."/>
            <person name="Aono H."/>
            <person name="Apweiler R."/>
            <person name="Bruskiewich R."/>
            <person name="Bureau T."/>
            <person name="Burr F."/>
            <person name="Costa de Oliveira A."/>
            <person name="Fuks G."/>
            <person name="Habara T."/>
            <person name="Haberer G."/>
            <person name="Han B."/>
            <person name="Harada E."/>
            <person name="Hiraki A.T."/>
            <person name="Hirochika H."/>
            <person name="Hoen D."/>
            <person name="Hokari H."/>
            <person name="Hosokawa S."/>
            <person name="Hsing Y."/>
            <person name="Ikawa H."/>
            <person name="Ikeo K."/>
            <person name="Imanishi T."/>
            <person name="Ito Y."/>
            <person name="Jaiswal P."/>
            <person name="Kanno M."/>
            <person name="Kawahara Y."/>
            <person name="Kawamura T."/>
            <person name="Kawashima H."/>
            <person name="Khurana J.P."/>
            <person name="Kikuchi S."/>
            <person name="Komatsu S."/>
            <person name="Koyanagi K.O."/>
            <person name="Kubooka H."/>
            <person name="Lieberherr D."/>
            <person name="Lin Y.C."/>
            <person name="Lonsdale D."/>
            <person name="Matsumoto T."/>
            <person name="Matsuya A."/>
            <person name="McCombie W.R."/>
            <person name="Messing J."/>
            <person name="Miyao A."/>
            <person name="Mulder N."/>
            <person name="Nagamura Y."/>
            <person name="Nam J."/>
            <person name="Namiki N."/>
            <person name="Numa H."/>
            <person name="Nurimoto S."/>
            <person name="O'donovan C."/>
            <person name="Ohyanagi H."/>
            <person name="Okido T."/>
            <person name="Oota S."/>
            <person name="Osato N."/>
            <person name="Palmer L.E."/>
            <person name="Quetier F."/>
            <person name="Raghuvanshi S."/>
            <person name="Saichi N."/>
            <person name="Sakai H."/>
            <person name="Sakai Y."/>
            <person name="Sakata K."/>
            <person name="Sakurai T."/>
            <person name="Sato F."/>
            <person name="Sato Y."/>
            <person name="Schoof H."/>
            <person name="Seki M."/>
            <person name="Shibata M."/>
            <person name="Shimizu Y."/>
            <person name="Shinozaki K."/>
            <person name="Shinso Y."/>
            <person name="Singh N.K."/>
            <person name="Smith-White B."/>
            <person name="Takeda J."/>
            <person name="Tanino M."/>
            <person name="Tatusova T."/>
            <person name="Thongjuea S."/>
            <person name="Todokoro F."/>
            <person name="Tsugane M."/>
            <person name="Tyagi A.K."/>
            <person name="Vanavichit A."/>
            <person name="Wang A."/>
            <person name="Wing R.A."/>
            <person name="Yamaguchi K."/>
            <person name="Yamamoto M."/>
            <person name="Yamamoto N."/>
            <person name="Yu Y."/>
            <person name="Zhang H."/>
            <person name="Zhao Q."/>
            <person name="Higo K."/>
            <person name="Burr B."/>
            <person name="Gojobori T."/>
            <person name="Sasaki T."/>
        </authorList>
    </citation>
    <scope>NUCLEOTIDE SEQUENCE</scope>
</reference>
<dbReference type="Proteomes" id="UP000007752">
    <property type="component" value="Chromosome 12"/>
</dbReference>
<evidence type="ECO:0000313" key="2">
    <source>
        <dbReference type="EMBL" id="EEE53194.1"/>
    </source>
</evidence>
<reference evidence="1" key="8">
    <citation type="submission" date="2012-08" db="EMBL/GenBank/DDBJ databases">
        <title>Oryza sativa nipponbare(GA3) genomic DNA, chromosome 12.</title>
        <authorList>
            <consortium name="IRGSP(International Rice Genome Sequencing Project)"/>
        </authorList>
    </citation>
    <scope>NUCLEOTIDE SEQUENCE</scope>
</reference>
<gene>
    <name evidence="1" type="ordered locus">Os12g0477050</name>
    <name evidence="2" type="ORF">OsJ_36066</name>
</gene>
<organism evidence="2">
    <name type="scientific">Oryza sativa subsp. japonica</name>
    <name type="common">Rice</name>
    <dbReference type="NCBI Taxonomy" id="39947"/>
    <lineage>
        <taxon>Eukaryota</taxon>
        <taxon>Viridiplantae</taxon>
        <taxon>Streptophyta</taxon>
        <taxon>Embryophyta</taxon>
        <taxon>Tracheophyta</taxon>
        <taxon>Spermatophyta</taxon>
        <taxon>Magnoliopsida</taxon>
        <taxon>Liliopsida</taxon>
        <taxon>Poales</taxon>
        <taxon>Poaceae</taxon>
        <taxon>BOP clade</taxon>
        <taxon>Oryzoideae</taxon>
        <taxon>Oryzeae</taxon>
        <taxon>Oryzinae</taxon>
        <taxon>Oryza</taxon>
        <taxon>Oryza sativa</taxon>
    </lineage>
</organism>
<reference evidence="1 3" key="1">
    <citation type="journal article" date="2005" name="Nature">
        <title>The map-based sequence of the rice genome.</title>
        <authorList>
            <consortium name="International rice genome sequencing project (IRGSP)"/>
            <person name="Matsumoto T."/>
            <person name="Wu J."/>
            <person name="Kanamori H."/>
            <person name="Katayose Y."/>
            <person name="Fujisawa M."/>
            <person name="Namiki N."/>
            <person name="Mizuno H."/>
            <person name="Yamamoto K."/>
            <person name="Antonio B.A."/>
            <person name="Baba T."/>
            <person name="Sakata K."/>
            <person name="Nagamura Y."/>
            <person name="Aoki H."/>
            <person name="Arikawa K."/>
            <person name="Arita K."/>
            <person name="Bito T."/>
            <person name="Chiden Y."/>
            <person name="Fujitsuka N."/>
            <person name="Fukunaka R."/>
            <person name="Hamada M."/>
            <person name="Harada C."/>
            <person name="Hayashi A."/>
            <person name="Hijishita S."/>
            <person name="Honda M."/>
            <person name="Hosokawa S."/>
            <person name="Ichikawa Y."/>
            <person name="Idonuma A."/>
            <person name="Iijima M."/>
            <person name="Ikeda M."/>
            <person name="Ikeno M."/>
            <person name="Ito K."/>
            <person name="Ito S."/>
            <person name="Ito T."/>
            <person name="Ito Y."/>
            <person name="Ito Y."/>
            <person name="Iwabuchi A."/>
            <person name="Kamiya K."/>
            <person name="Karasawa W."/>
            <person name="Kurita K."/>
            <person name="Katagiri S."/>
            <person name="Kikuta A."/>
            <person name="Kobayashi H."/>
            <person name="Kobayashi N."/>
            <person name="Machita K."/>
            <person name="Maehara T."/>
            <person name="Masukawa M."/>
            <person name="Mizubayashi T."/>
            <person name="Mukai Y."/>
            <person name="Nagasaki H."/>
            <person name="Nagata Y."/>
            <person name="Naito S."/>
            <person name="Nakashima M."/>
            <person name="Nakama Y."/>
            <person name="Nakamichi Y."/>
            <person name="Nakamura M."/>
            <person name="Meguro A."/>
            <person name="Negishi M."/>
            <person name="Ohta I."/>
            <person name="Ohta T."/>
            <person name="Okamoto M."/>
            <person name="Ono N."/>
            <person name="Saji S."/>
            <person name="Sakaguchi M."/>
            <person name="Sakai K."/>
            <person name="Shibata M."/>
            <person name="Shimokawa T."/>
            <person name="Song J."/>
            <person name="Takazaki Y."/>
            <person name="Terasawa K."/>
            <person name="Tsugane M."/>
            <person name="Tsuji K."/>
            <person name="Ueda S."/>
            <person name="Waki K."/>
            <person name="Yamagata H."/>
            <person name="Yamamoto M."/>
            <person name="Yamamoto S."/>
            <person name="Yamane H."/>
            <person name="Yoshiki S."/>
            <person name="Yoshihara R."/>
            <person name="Yukawa K."/>
            <person name="Zhong H."/>
            <person name="Yano M."/>
            <person name="Yuan Q."/>
            <person name="Ouyang S."/>
            <person name="Liu J."/>
            <person name="Jones K.M."/>
            <person name="Gansberger K."/>
            <person name="Moffat K."/>
            <person name="Hill J."/>
            <person name="Bera J."/>
            <person name="Fadrosh D."/>
            <person name="Jin S."/>
            <person name="Johri S."/>
            <person name="Kim M."/>
            <person name="Overton L."/>
            <person name="Reardon M."/>
            <person name="Tsitrin T."/>
            <person name="Vuong H."/>
            <person name="Weaver B."/>
            <person name="Ciecko A."/>
            <person name="Tallon L."/>
            <person name="Jackson J."/>
            <person name="Pai G."/>
            <person name="Aken S.V."/>
            <person name="Utterback T."/>
            <person name="Reidmuller S."/>
            <person name="Feldblyum T."/>
            <person name="Hsiao J."/>
            <person name="Zismann V."/>
            <person name="Iobst S."/>
            <person name="de Vazeille A.R."/>
            <person name="Buell C.R."/>
            <person name="Ying K."/>
            <person name="Li Y."/>
            <person name="Lu T."/>
            <person name="Huang Y."/>
            <person name="Zhao Q."/>
            <person name="Feng Q."/>
            <person name="Zhang L."/>
            <person name="Zhu J."/>
            <person name="Weng Q."/>
            <person name="Mu J."/>
            <person name="Lu Y."/>
            <person name="Fan D."/>
            <person name="Liu Y."/>
            <person name="Guan J."/>
            <person name="Zhang Y."/>
            <person name="Yu S."/>
            <person name="Liu X."/>
            <person name="Zhang Y."/>
            <person name="Hong G."/>
            <person name="Han B."/>
            <person name="Choisne N."/>
            <person name="Demange N."/>
            <person name="Orjeda G."/>
            <person name="Samain S."/>
            <person name="Cattolico L."/>
            <person name="Pelletier E."/>
            <person name="Couloux A."/>
            <person name="Segurens B."/>
            <person name="Wincker P."/>
            <person name="D'Hont A."/>
            <person name="Scarpelli C."/>
            <person name="Weissenbach J."/>
            <person name="Salanoubat M."/>
            <person name="Quetier F."/>
            <person name="Yu Y."/>
            <person name="Kim H.R."/>
            <person name="Rambo T."/>
            <person name="Currie J."/>
            <person name="Collura K."/>
            <person name="Luo M."/>
            <person name="Yang T."/>
            <person name="Ammiraju J.S.S."/>
            <person name="Engler F."/>
            <person name="Soderlund C."/>
            <person name="Wing R.A."/>
            <person name="Palmer L.E."/>
            <person name="de la Bastide M."/>
            <person name="Spiegel L."/>
            <person name="Nascimento L."/>
            <person name="Zutavern T."/>
            <person name="O'Shaughnessy A."/>
            <person name="Dike S."/>
            <person name="Dedhia N."/>
            <person name="Preston R."/>
            <person name="Balija V."/>
            <person name="McCombie W.R."/>
            <person name="Chow T."/>
            <person name="Chen H."/>
            <person name="Chung M."/>
            <person name="Chen C."/>
            <person name="Shaw J."/>
            <person name="Wu H."/>
            <person name="Hsiao K."/>
            <person name="Chao Y."/>
            <person name="Chu M."/>
            <person name="Cheng C."/>
            <person name="Hour A."/>
            <person name="Lee P."/>
            <person name="Lin S."/>
            <person name="Lin Y."/>
            <person name="Liou J."/>
            <person name="Liu S."/>
            <person name="Hsing Y."/>
            <person name="Raghuvanshi S."/>
            <person name="Mohanty A."/>
            <person name="Bharti A.K."/>
            <person name="Gaur A."/>
            <person name="Gupta V."/>
            <person name="Kumar D."/>
            <person name="Ravi V."/>
            <person name="Vij S."/>
            <person name="Kapur A."/>
            <person name="Khurana P."/>
            <person name="Khurana P."/>
            <person name="Khurana J.P."/>
            <person name="Tyagi A.K."/>
            <person name="Gaikwad K."/>
            <person name="Singh A."/>
            <person name="Dalal V."/>
            <person name="Srivastava S."/>
            <person name="Dixit A."/>
            <person name="Pal A.K."/>
            <person name="Ghazi I.A."/>
            <person name="Yadav M."/>
            <person name="Pandit A."/>
            <person name="Bhargava A."/>
            <person name="Sureshbabu K."/>
            <person name="Batra K."/>
            <person name="Sharma T.R."/>
            <person name="Mohapatra T."/>
            <person name="Singh N.K."/>
            <person name="Messing J."/>
            <person name="Nelson A.B."/>
            <person name="Fuks G."/>
            <person name="Kavchok S."/>
            <person name="Keizer G."/>
            <person name="Linton E."/>
            <person name="Llaca V."/>
            <person name="Song R."/>
            <person name="Tanyolac B."/>
            <person name="Young S."/>
            <person name="Ho-Il K."/>
            <person name="Hahn J.H."/>
            <person name="Sangsakoo G."/>
            <person name="Vanavichit A."/>
            <person name="de Mattos Luiz.A.T."/>
            <person name="Zimmer P.D."/>
            <person name="Malone G."/>
            <person name="Dellagostin O."/>
            <person name="de Oliveira A.C."/>
            <person name="Bevan M."/>
            <person name="Bancroft I."/>
            <person name="Minx P."/>
            <person name="Cordum H."/>
            <person name="Wilson R."/>
            <person name="Cheng Z."/>
            <person name="Jin W."/>
            <person name="Jiang J."/>
            <person name="Leong S.A."/>
            <person name="Iwama H."/>
            <person name="Gojobori T."/>
            <person name="Itoh T."/>
            <person name="Niimura Y."/>
            <person name="Fujii Y."/>
            <person name="Habara T."/>
            <person name="Sakai H."/>
            <person name="Sato Y."/>
            <person name="Wilson G."/>
            <person name="Kumar K."/>
            <person name="McCouch S."/>
            <person name="Juretic N."/>
            <person name="Hoen D."/>
            <person name="Wright S."/>
            <person name="Bruskiewich R."/>
            <person name="Bureau T."/>
            <person name="Miyao A."/>
            <person name="Hirochika H."/>
            <person name="Nishikawa T."/>
            <person name="Kadowaki K."/>
            <person name="Sugiura M."/>
            <person name="Burr B."/>
            <person name="Sasaki T."/>
        </authorList>
    </citation>
    <scope>NUCLEOTIDE SEQUENCE [LARGE SCALE GENOMIC DNA]</scope>
    <source>
        <strain evidence="3">cv. Nipponbare</strain>
    </source>
</reference>
<reference evidence="1" key="9">
    <citation type="submission" date="2012-08" db="EMBL/GenBank/DDBJ databases">
        <title>The Second Rice Annotation Project Meeting (RAP2).</title>
        <authorList>
            <consortium name="The Rice Annotation Project (RAP)"/>
        </authorList>
    </citation>
    <scope>NUCLEOTIDE SEQUENCE</scope>
</reference>
<reference evidence="2" key="2">
    <citation type="journal article" date="2005" name="PLoS Biol.">
        <title>The genomes of Oryza sativa: a history of duplications.</title>
        <authorList>
            <person name="Yu J."/>
            <person name="Wang J."/>
            <person name="Lin W."/>
            <person name="Li S."/>
            <person name="Li H."/>
            <person name="Zhou J."/>
            <person name="Ni P."/>
            <person name="Dong W."/>
            <person name="Hu S."/>
            <person name="Zeng C."/>
            <person name="Zhang J."/>
            <person name="Zhang Y."/>
            <person name="Li R."/>
            <person name="Xu Z."/>
            <person name="Li S."/>
            <person name="Li X."/>
            <person name="Zheng H."/>
            <person name="Cong L."/>
            <person name="Lin L."/>
            <person name="Yin J."/>
            <person name="Geng J."/>
            <person name="Li G."/>
            <person name="Shi J."/>
            <person name="Liu J."/>
            <person name="Lv H."/>
            <person name="Li J."/>
            <person name="Wang J."/>
            <person name="Deng Y."/>
            <person name="Ran L."/>
            <person name="Shi X."/>
            <person name="Wang X."/>
            <person name="Wu Q."/>
            <person name="Li C."/>
            <person name="Ren X."/>
            <person name="Wang J."/>
            <person name="Wang X."/>
            <person name="Li D."/>
            <person name="Liu D."/>
            <person name="Zhang X."/>
            <person name="Ji Z."/>
            <person name="Zhao W."/>
            <person name="Sun Y."/>
            <person name="Zhang Z."/>
            <person name="Bao J."/>
            <person name="Han Y."/>
            <person name="Dong L."/>
            <person name="Ji J."/>
            <person name="Chen P."/>
            <person name="Wu S."/>
            <person name="Liu J."/>
            <person name="Xiao Y."/>
            <person name="Bu D."/>
            <person name="Tan J."/>
            <person name="Yang L."/>
            <person name="Ye C."/>
            <person name="Zhang J."/>
            <person name="Xu J."/>
            <person name="Zhou Y."/>
            <person name="Yu Y."/>
            <person name="Zhang B."/>
            <person name="Zhuang S."/>
            <person name="Wei H."/>
            <person name="Liu B."/>
            <person name="Lei M."/>
            <person name="Yu H."/>
            <person name="Li Y."/>
            <person name="Xu H."/>
            <person name="Wei S."/>
            <person name="He X."/>
            <person name="Fang L."/>
            <person name="Zhang Z."/>
            <person name="Zhang Y."/>
            <person name="Huang X."/>
            <person name="Su Z."/>
            <person name="Tong W."/>
            <person name="Li J."/>
            <person name="Tong Z."/>
            <person name="Li S."/>
            <person name="Ye J."/>
            <person name="Wang L."/>
            <person name="Fang L."/>
            <person name="Lei T."/>
            <person name="Chen C."/>
            <person name="Chen H."/>
            <person name="Xu Z."/>
            <person name="Li H."/>
            <person name="Huang H."/>
            <person name="Zhang F."/>
            <person name="Xu H."/>
            <person name="Li N."/>
            <person name="Zhao C."/>
            <person name="Li S."/>
            <person name="Dong L."/>
            <person name="Huang Y."/>
            <person name="Li L."/>
            <person name="Xi Y."/>
            <person name="Qi Q."/>
            <person name="Li W."/>
            <person name="Zhang B."/>
            <person name="Hu W."/>
            <person name="Zhang Y."/>
            <person name="Tian X."/>
            <person name="Jiao Y."/>
            <person name="Liang X."/>
            <person name="Jin J."/>
            <person name="Gao L."/>
            <person name="Zheng W."/>
            <person name="Hao B."/>
            <person name="Liu S."/>
            <person name="Wang W."/>
            <person name="Yuan L."/>
            <person name="Cao M."/>
            <person name="McDermott J."/>
            <person name="Samudrala R."/>
            <person name="Wang J."/>
            <person name="Wong G.K."/>
            <person name="Yang H."/>
        </authorList>
    </citation>
    <scope>NUCLEOTIDE SEQUENCE [LARGE SCALE GENOMIC DNA]</scope>
</reference>
<reference evidence="2" key="7">
    <citation type="submission" date="2008-12" db="EMBL/GenBank/DDBJ databases">
        <title>Improved gene annotation of the rice (Oryza sativa) genomes.</title>
        <authorList>
            <person name="Wang J."/>
            <person name="Li R."/>
            <person name="Fan W."/>
            <person name="Huang Q."/>
            <person name="Zhang J."/>
            <person name="Zhou Y."/>
            <person name="Hu Y."/>
            <person name="Zi S."/>
            <person name="Li J."/>
            <person name="Ni P."/>
            <person name="Zheng H."/>
            <person name="Zhang Y."/>
            <person name="Zhao M."/>
            <person name="Hao Q."/>
            <person name="McDermott J."/>
            <person name="Samudrala R."/>
            <person name="Kristiansen K."/>
            <person name="Wong G.K.-S."/>
        </authorList>
    </citation>
    <scope>NUCLEOTIDE SEQUENCE</scope>
</reference>
<evidence type="ECO:0000313" key="1">
    <source>
        <dbReference type="EMBL" id="BAH95677.1"/>
    </source>
</evidence>
<dbReference type="EMBL" id="AP008218">
    <property type="protein sequence ID" value="BAH95677.1"/>
    <property type="molecule type" value="Genomic_DNA"/>
</dbReference>
<dbReference type="EMBL" id="CM000149">
    <property type="protein sequence ID" value="EEE53194.1"/>
    <property type="molecule type" value="Genomic_DNA"/>
</dbReference>
<sequence length="121" mass="13725">MDPAGGGARSRPVSASLPPFRVVFERRSHRRRRQSKASRLLSSGLYRINLALLTRICCCVVFCRHIFFLPLVKKLNMFQGCNQVIVEGARLLGISIFFREENLLMKSGNSSNCGQSLTFRY</sequence>
<dbReference type="Gramene" id="Os12t0477050-01">
    <property type="protein sequence ID" value="Os12t0477050-01"/>
    <property type="gene ID" value="Os12g0477050"/>
</dbReference>
<dbReference type="KEGG" id="dosa:Os12g0477050"/>
<name>A0A0P0YA35_ORYSJ</name>
<reference evidence="1" key="5">
    <citation type="journal article" date="2008" name="Nucleic Acids Res.">
        <title>The Rice Annotation Project Database (RAP-DB): 2008 update.</title>
        <authorList>
            <consortium name="The Rice Annotation Project (RAP)"/>
            <person name="Tanaka T."/>
            <person name="Antonio B.A."/>
            <person name="Kikuchi S."/>
            <person name="Matsumoto T."/>
            <person name="Nagamura Y."/>
            <person name="Numa H."/>
            <person name="Sakai H."/>
            <person name="Wu J."/>
            <person name="Itoh T."/>
            <person name="Sasaki T."/>
            <person name="Aono R."/>
            <person name="Fujii Y."/>
            <person name="Habara T."/>
            <person name="Harada E."/>
            <person name="Kanno M."/>
            <person name="Kawahara Y."/>
            <person name="Kawashima H."/>
            <person name="Kubooka H."/>
            <person name="Matsuya A."/>
            <person name="Nakaoka H."/>
            <person name="Saichi N."/>
            <person name="Sanbonmatsu R."/>
            <person name="Sato Y."/>
            <person name="Shinso Y."/>
            <person name="Suzuki M."/>
            <person name="Takeda J."/>
            <person name="Tanino M."/>
            <person name="Todokoro F."/>
            <person name="Yamaguchi K."/>
            <person name="Yamamoto N."/>
            <person name="Yamasaki C."/>
            <person name="Imanishi T."/>
            <person name="Okido T."/>
            <person name="Tada M."/>
            <person name="Ikeo K."/>
            <person name="Tateno Y."/>
            <person name="Gojobori T."/>
            <person name="Lin Y.C."/>
            <person name="Wei F.J."/>
            <person name="Hsing Y.I."/>
            <person name="Zhao Q."/>
            <person name="Han B."/>
            <person name="Kramer M.R."/>
            <person name="McCombie R.W."/>
            <person name="Lonsdale D."/>
            <person name="O'Donovan C.C."/>
            <person name="Whitfield E.J."/>
            <person name="Apweiler R."/>
            <person name="Koyanagi K.O."/>
            <person name="Khurana J.P."/>
            <person name="Raghuvanshi S."/>
            <person name="Singh N.K."/>
            <person name="Tyagi A.K."/>
            <person name="Haberer G."/>
            <person name="Fujisawa M."/>
            <person name="Hosokawa S."/>
            <person name="Ito Y."/>
            <person name="Ikawa H."/>
            <person name="Shibata M."/>
            <person name="Yamamoto M."/>
            <person name="Bruskiewich R.M."/>
            <person name="Hoen D.R."/>
            <person name="Bureau TE."/>
            <person name="Namiki N."/>
            <person name="Ohyanagi H."/>
            <person name="Sakai Y."/>
            <person name="Nobushima S."/>
            <person name="Sakata K."/>
            <person name="Barrero R.A."/>
            <person name="Sato Y."/>
            <person name="Souvorov A."/>
            <person name="Smith-White B."/>
            <person name="Tatusova T."/>
            <person name="An S."/>
            <person name="An G."/>
            <person name="OOta S."/>
            <person name="Fuks G."/>
            <person name="Messing J."/>
            <person name="Christie K.R."/>
            <person name="Lieberherr D."/>
            <person name="Kim H."/>
            <person name="Zuccolo A."/>
            <person name="Wing R.A."/>
            <person name="Nobuta K."/>
            <person name="Green P.J."/>
            <person name="Lu C."/>
            <person name="Meyers BC."/>
            <person name="Chaparro C."/>
            <person name="Piegu B."/>
            <person name="Panaud O."/>
            <person name="Echeverria M."/>
        </authorList>
    </citation>
    <scope>NUCLEOTIDE SEQUENCE</scope>
</reference>
<evidence type="ECO:0000313" key="3">
    <source>
        <dbReference type="Proteomes" id="UP000000763"/>
    </source>
</evidence>